<keyword evidence="2 6" id="KW-0560">Oxidoreductase</keyword>
<evidence type="ECO:0000313" key="6">
    <source>
        <dbReference type="EMBL" id="MDQ0338500.1"/>
    </source>
</evidence>
<dbReference type="Pfam" id="PF00984">
    <property type="entry name" value="UDPG_MGDP_dh"/>
    <property type="match status" value="1"/>
</dbReference>
<name>A0ABU0CQ08_9BACI</name>
<dbReference type="EC" id="1.1.1.336" evidence="6"/>
<reference evidence="6 7" key="1">
    <citation type="submission" date="2023-07" db="EMBL/GenBank/DDBJ databases">
        <title>Genomic Encyclopedia of Type Strains, Phase IV (KMG-IV): sequencing the most valuable type-strain genomes for metagenomic binning, comparative biology and taxonomic classification.</title>
        <authorList>
            <person name="Goeker M."/>
        </authorList>
    </citation>
    <scope>NUCLEOTIDE SEQUENCE [LARGE SCALE GENOMIC DNA]</scope>
    <source>
        <strain evidence="6 7">DSM 17740</strain>
    </source>
</reference>
<keyword evidence="7" id="KW-1185">Reference proteome</keyword>
<dbReference type="EMBL" id="JAUSUQ010000004">
    <property type="protein sequence ID" value="MDQ0338500.1"/>
    <property type="molecule type" value="Genomic_DNA"/>
</dbReference>
<proteinExistence type="inferred from homology"/>
<dbReference type="PANTHER" id="PTHR43491">
    <property type="entry name" value="UDP-N-ACETYL-D-MANNOSAMINE DEHYDROGENASE"/>
    <property type="match status" value="1"/>
</dbReference>
<dbReference type="InterPro" id="IPR014027">
    <property type="entry name" value="UDP-Glc/GDP-Man_DH_C"/>
</dbReference>
<keyword evidence="3" id="KW-0520">NAD</keyword>
<dbReference type="SUPFAM" id="SSF48179">
    <property type="entry name" value="6-phosphogluconate dehydrogenase C-terminal domain-like"/>
    <property type="match status" value="1"/>
</dbReference>
<protein>
    <submittedName>
        <fullName evidence="6">UDP-N-acetyl-D-mannosaminuronic acid dehydrogenase</fullName>
        <ecNumber evidence="6">1.1.1.336</ecNumber>
    </submittedName>
</protein>
<organism evidence="6 7">
    <name type="scientific">Caldalkalibacillus uzonensis</name>
    <dbReference type="NCBI Taxonomy" id="353224"/>
    <lineage>
        <taxon>Bacteria</taxon>
        <taxon>Bacillati</taxon>
        <taxon>Bacillota</taxon>
        <taxon>Bacilli</taxon>
        <taxon>Bacillales</taxon>
        <taxon>Bacillaceae</taxon>
        <taxon>Caldalkalibacillus</taxon>
    </lineage>
</organism>
<dbReference type="InterPro" id="IPR001732">
    <property type="entry name" value="UDP-Glc/GDP-Man_DH_N"/>
</dbReference>
<evidence type="ECO:0000259" key="5">
    <source>
        <dbReference type="SMART" id="SM00984"/>
    </source>
</evidence>
<dbReference type="InterPro" id="IPR028359">
    <property type="entry name" value="UDP_ManNAc/GlcNAc_DH"/>
</dbReference>
<dbReference type="PANTHER" id="PTHR43491:SF2">
    <property type="entry name" value="UDP-N-ACETYL-D-MANNOSAMINE DEHYDROGENASE"/>
    <property type="match status" value="1"/>
</dbReference>
<dbReference type="InterPro" id="IPR008927">
    <property type="entry name" value="6-PGluconate_DH-like_C_sf"/>
</dbReference>
<comment type="caution">
    <text evidence="6">The sequence shown here is derived from an EMBL/GenBank/DDBJ whole genome shotgun (WGS) entry which is preliminary data.</text>
</comment>
<evidence type="ECO:0000256" key="4">
    <source>
        <dbReference type="PIRNR" id="PIRNR000124"/>
    </source>
</evidence>
<dbReference type="InterPro" id="IPR036220">
    <property type="entry name" value="UDP-Glc/GDP-Man_DH_C_sf"/>
</dbReference>
<dbReference type="SMART" id="SM00984">
    <property type="entry name" value="UDPG_MGDP_dh_C"/>
    <property type="match status" value="1"/>
</dbReference>
<dbReference type="InterPro" id="IPR014026">
    <property type="entry name" value="UDP-Glc/GDP-Man_DH_dimer"/>
</dbReference>
<evidence type="ECO:0000256" key="3">
    <source>
        <dbReference type="ARBA" id="ARBA00023027"/>
    </source>
</evidence>
<dbReference type="PIRSF" id="PIRSF500136">
    <property type="entry name" value="UDP_ManNAc_DH"/>
    <property type="match status" value="1"/>
</dbReference>
<accession>A0ABU0CQ08</accession>
<gene>
    <name evidence="6" type="ORF">J2S00_001286</name>
</gene>
<dbReference type="Proteomes" id="UP001232445">
    <property type="component" value="Unassembled WGS sequence"/>
</dbReference>
<evidence type="ECO:0000256" key="2">
    <source>
        <dbReference type="ARBA" id="ARBA00023002"/>
    </source>
</evidence>
<dbReference type="NCBIfam" id="TIGR03026">
    <property type="entry name" value="NDP-sugDHase"/>
    <property type="match status" value="1"/>
</dbReference>
<evidence type="ECO:0000256" key="1">
    <source>
        <dbReference type="ARBA" id="ARBA00006601"/>
    </source>
</evidence>
<dbReference type="InterPro" id="IPR036291">
    <property type="entry name" value="NAD(P)-bd_dom_sf"/>
</dbReference>
<dbReference type="SUPFAM" id="SSF52413">
    <property type="entry name" value="UDP-glucose/GDP-mannose dehydrogenase C-terminal domain"/>
    <property type="match status" value="1"/>
</dbReference>
<sequence length="435" mass="48813">MKKLCVMGLGYIGLPTAVIFAKHGFNVHGVDINPSVINKLKNKELHIEEHGLKEMLIEVIETGRLTFSTEPVKADAFIIAVPTPINKDKTANLNYVKTATEMIVPNLEKGNLVILESTVPPRTVEHIMIPILKKSGLSIGDELFVSHSPERVLPGRIIEELILNDRIVGGINEKSSQLTAELYQIFVTGKIHITDATTAEMVKLMENIYRDVNIALANEFARIAERVGFNVWEAIELANQHPRVNLHMPGPGVGGHCIAVDPWFVIEHAPEESKLISLARKINDSTPFHVANVIEKYVKDIEKPIISLLGLAFKGNVNDIRESPSLKVIELLRKKGFQLKIYDPYINQHIEGKVNDVKEVAKGSDLLVILTDHHIFKEIDFKMIKGLMRRQVVFDTRHILNKGQLESAGYHYIELGSPLSMYNCDKQICFSLIDH</sequence>
<dbReference type="GO" id="GO:0089714">
    <property type="term" value="F:UDP-N-acetyl-D-mannosamine dehydrogenase activity"/>
    <property type="evidence" value="ECO:0007669"/>
    <property type="project" value="UniProtKB-EC"/>
</dbReference>
<dbReference type="SUPFAM" id="SSF51735">
    <property type="entry name" value="NAD(P)-binding Rossmann-fold domains"/>
    <property type="match status" value="1"/>
</dbReference>
<dbReference type="PIRSF" id="PIRSF000124">
    <property type="entry name" value="UDPglc_GDPman_dh"/>
    <property type="match status" value="1"/>
</dbReference>
<dbReference type="InterPro" id="IPR017476">
    <property type="entry name" value="UDP-Glc/GDP-Man"/>
</dbReference>
<dbReference type="Gene3D" id="3.40.50.720">
    <property type="entry name" value="NAD(P)-binding Rossmann-like Domain"/>
    <property type="match status" value="2"/>
</dbReference>
<feature type="domain" description="UDP-glucose/GDP-mannose dehydrogenase C-terminal" evidence="5">
    <location>
        <begin position="307"/>
        <end position="402"/>
    </location>
</feature>
<comment type="similarity">
    <text evidence="1 4">Belongs to the UDP-glucose/GDP-mannose dehydrogenase family.</text>
</comment>
<evidence type="ECO:0000313" key="7">
    <source>
        <dbReference type="Proteomes" id="UP001232445"/>
    </source>
</evidence>
<dbReference type="Pfam" id="PF03720">
    <property type="entry name" value="UDPG_MGDP_dh_C"/>
    <property type="match status" value="1"/>
</dbReference>
<dbReference type="Pfam" id="PF03721">
    <property type="entry name" value="UDPG_MGDP_dh_N"/>
    <property type="match status" value="1"/>
</dbReference>